<reference evidence="1" key="1">
    <citation type="journal article" date="2014" name="Front. Microbiol.">
        <title>High frequency of phylogenetically diverse reductive dehalogenase-homologous genes in deep subseafloor sedimentary metagenomes.</title>
        <authorList>
            <person name="Kawai M."/>
            <person name="Futagami T."/>
            <person name="Toyoda A."/>
            <person name="Takaki Y."/>
            <person name="Nishi S."/>
            <person name="Hori S."/>
            <person name="Arai W."/>
            <person name="Tsubouchi T."/>
            <person name="Morono Y."/>
            <person name="Uchiyama I."/>
            <person name="Ito T."/>
            <person name="Fujiyama A."/>
            <person name="Inagaki F."/>
            <person name="Takami H."/>
        </authorList>
    </citation>
    <scope>NUCLEOTIDE SEQUENCE</scope>
    <source>
        <strain evidence="1">Expedition CK06-06</strain>
    </source>
</reference>
<proteinExistence type="predicted"/>
<comment type="caution">
    <text evidence="1">The sequence shown here is derived from an EMBL/GenBank/DDBJ whole genome shotgun (WGS) entry which is preliminary data.</text>
</comment>
<evidence type="ECO:0000313" key="1">
    <source>
        <dbReference type="EMBL" id="GAG66797.1"/>
    </source>
</evidence>
<sequence length="221" mass="25490">MGRYPQKSNSHGSLKNLQVAINAKKKNLDAEVSKVIGKKMKIDWKSPLKTDDFAEYRDKGFLIRLGILNEIKYPLSNFWPDNGPQWDALGVSGDEMILVEAKANIPEMVSPGTKAEPGTRKRIENSLNELKKYLNISNGTDWTGTFYQYVNRIAHLYYLREKNDIKAHLLFIYFINDVTVHGPKTKDEWLGAIQTMECYLGLDKKHKLRKYIHDIFIDVNI</sequence>
<dbReference type="AlphaFoldDB" id="X1A9U2"/>
<dbReference type="EMBL" id="BART01000180">
    <property type="protein sequence ID" value="GAG66797.1"/>
    <property type="molecule type" value="Genomic_DNA"/>
</dbReference>
<accession>X1A9U2</accession>
<organism evidence="1">
    <name type="scientific">marine sediment metagenome</name>
    <dbReference type="NCBI Taxonomy" id="412755"/>
    <lineage>
        <taxon>unclassified sequences</taxon>
        <taxon>metagenomes</taxon>
        <taxon>ecological metagenomes</taxon>
    </lineage>
</organism>
<name>X1A9U2_9ZZZZ</name>
<gene>
    <name evidence="1" type="ORF">S01H4_01075</name>
</gene>
<protein>
    <submittedName>
        <fullName evidence="1">Uncharacterized protein</fullName>
    </submittedName>
</protein>